<sequence>MNKVILFDRSHRHLEENGTVAFSDILYVPPGRTALLSLYDMRAIGYLNTDPQTGKKTVDIPACVMVHKLTLAPTGDLLRRLNCGDYFNVQAELQRLLMERGVRREPVFMCGEPWQISPCNNMAVIALPGFYMLAVCDAAQFDTTYIESTLLTAEESAVIPDYFKLGVP</sequence>
<dbReference type="EMBL" id="BK014928">
    <property type="protein sequence ID" value="DAD83165.1"/>
    <property type="molecule type" value="Genomic_DNA"/>
</dbReference>
<name>A0A8S5MLD3_9CAUD</name>
<organism evidence="1">
    <name type="scientific">Podoviridae sp. ctlpi2</name>
    <dbReference type="NCBI Taxonomy" id="2826574"/>
    <lineage>
        <taxon>Viruses</taxon>
        <taxon>Duplodnaviria</taxon>
        <taxon>Heunggongvirae</taxon>
        <taxon>Uroviricota</taxon>
        <taxon>Caudoviricetes</taxon>
    </lineage>
</organism>
<accession>A0A8S5MLD3</accession>
<reference evidence="1" key="1">
    <citation type="journal article" date="2021" name="Proc. Natl. Acad. Sci. U.S.A.">
        <title>A Catalog of Tens of Thousands of Viruses from Human Metagenomes Reveals Hidden Associations with Chronic Diseases.</title>
        <authorList>
            <person name="Tisza M.J."/>
            <person name="Buck C.B."/>
        </authorList>
    </citation>
    <scope>NUCLEOTIDE SEQUENCE</scope>
    <source>
        <strain evidence="1">Ctlpi2</strain>
    </source>
</reference>
<proteinExistence type="predicted"/>
<protein>
    <submittedName>
        <fullName evidence="1">Uncharacterized protein</fullName>
    </submittedName>
</protein>
<evidence type="ECO:0000313" key="1">
    <source>
        <dbReference type="EMBL" id="DAD83165.1"/>
    </source>
</evidence>